<evidence type="ECO:0000259" key="4">
    <source>
        <dbReference type="PROSITE" id="PS50263"/>
    </source>
</evidence>
<feature type="domain" description="CN hydrolase" evidence="4">
    <location>
        <begin position="5"/>
        <end position="462"/>
    </location>
</feature>
<dbReference type="InterPro" id="IPR000132">
    <property type="entry name" value="Nitrilase/CN_hydratase_CS"/>
</dbReference>
<accession>A0A8A1MBP7</accession>
<feature type="region of interest" description="Disordered" evidence="3">
    <location>
        <begin position="348"/>
        <end position="383"/>
    </location>
</feature>
<dbReference type="Pfam" id="PF00795">
    <property type="entry name" value="CN_hydrolase"/>
    <property type="match status" value="1"/>
</dbReference>
<dbReference type="SUPFAM" id="SSF56317">
    <property type="entry name" value="Carbon-nitrogen hydrolase"/>
    <property type="match status" value="2"/>
</dbReference>
<dbReference type="PANTHER" id="PTHR46044">
    <property type="entry name" value="NITRILASE"/>
    <property type="match status" value="1"/>
</dbReference>
<dbReference type="PANTHER" id="PTHR46044:SF1">
    <property type="entry name" value="CN HYDROLASE DOMAIN-CONTAINING PROTEIN"/>
    <property type="match status" value="1"/>
</dbReference>
<dbReference type="OrthoDB" id="10250282at2759"/>
<dbReference type="InterPro" id="IPR036526">
    <property type="entry name" value="C-N_Hydrolase_sf"/>
</dbReference>
<feature type="region of interest" description="Disordered" evidence="3">
    <location>
        <begin position="266"/>
        <end position="300"/>
    </location>
</feature>
<gene>
    <name evidence="5" type="ORF">I7I51_00312</name>
</gene>
<dbReference type="FunFam" id="3.60.110.10:FF:000016">
    <property type="entry name" value="Nitrilase blr3397"/>
    <property type="match status" value="1"/>
</dbReference>
<evidence type="ECO:0000313" key="6">
    <source>
        <dbReference type="Proteomes" id="UP000663671"/>
    </source>
</evidence>
<dbReference type="EMBL" id="CP069114">
    <property type="protein sequence ID" value="QSS63255.1"/>
    <property type="molecule type" value="Genomic_DNA"/>
</dbReference>
<dbReference type="AlphaFoldDB" id="A0A8A1MBP7"/>
<sequence length="498" mass="54143">MPQRLVVAVSQSHTRDTLPDTLQALEHSTHFAASRGAHILLFPEGYLGGYPRTCTFGSAVGGRDPLGREQYLHYFHAAVDLGDTPTGAGDEWIERTLPVAMGKNYRGDGTREFIERVSRETGVLLIVGLIERAGGSLYCAVVYVDPKRGTLGKRRKVMPTGSERLVWAQGSPSTLKAVATEINGVKLTLAAAICWENFMPLLRQSLYSQNVNLYLAPTADTRDTWLPLMRTVAFEGRTVVLSANQCVRKSQLPSWITSCQERTKVASHHTVEARPLTSRRSTRRHRQPSLTTLEGSHEIVWPCNDPNAATTATITAEVLPEADSGIHPSGLEDPASNSAINGVEVARQDPDPFSTRSPTAQPTVLPPSESHPDSPSVPDPTKCRRKSIITENKHEITWPDRKSDANKGSASTLSLLSDPYLSAGGSCIVGPMGEVLAGPIWHVSDSDGDDDCSHILIAEVDFEDCERGRLDLDVAGSYSRNDAFKLTVNGLDLNPPPI</sequence>
<dbReference type="PROSITE" id="PS50263">
    <property type="entry name" value="CN_HYDROLASE"/>
    <property type="match status" value="1"/>
</dbReference>
<dbReference type="VEuPathDB" id="FungiDB:I7I51_00312"/>
<dbReference type="Gene3D" id="3.60.110.10">
    <property type="entry name" value="Carbon-nitrogen hydrolase"/>
    <property type="match status" value="2"/>
</dbReference>
<dbReference type="GO" id="GO:0016836">
    <property type="term" value="F:hydro-lyase activity"/>
    <property type="evidence" value="ECO:0007669"/>
    <property type="project" value="UniProtKB-ARBA"/>
</dbReference>
<protein>
    <submittedName>
        <fullName evidence="5">Hydrolase</fullName>
    </submittedName>
</protein>
<reference evidence="5" key="1">
    <citation type="submission" date="2021-01" db="EMBL/GenBank/DDBJ databases">
        <title>Chromosome-level genome assembly of a human fungal pathogen reveals clustering of transcriptionally co-regulated genes.</title>
        <authorList>
            <person name="Voorhies M."/>
            <person name="Cohen S."/>
            <person name="Shea T.P."/>
            <person name="Petrus S."/>
            <person name="Munoz J.F."/>
            <person name="Poplawski S."/>
            <person name="Goldman W.E."/>
            <person name="Michael T."/>
            <person name="Cuomo C.A."/>
            <person name="Sil A."/>
            <person name="Beyhan S."/>
        </authorList>
    </citation>
    <scope>NUCLEOTIDE SEQUENCE</scope>
    <source>
        <strain evidence="5">WU24</strain>
    </source>
</reference>
<name>A0A8A1MBP7_AJECA</name>
<dbReference type="PROSITE" id="PS00920">
    <property type="entry name" value="NITRIL_CHT_1"/>
    <property type="match status" value="1"/>
</dbReference>
<evidence type="ECO:0000256" key="3">
    <source>
        <dbReference type="SAM" id="MobiDB-lite"/>
    </source>
</evidence>
<organism evidence="5 6">
    <name type="scientific">Ajellomyces capsulatus</name>
    <name type="common">Darling's disease fungus</name>
    <name type="synonym">Histoplasma capsulatum</name>
    <dbReference type="NCBI Taxonomy" id="5037"/>
    <lineage>
        <taxon>Eukaryota</taxon>
        <taxon>Fungi</taxon>
        <taxon>Dikarya</taxon>
        <taxon>Ascomycota</taxon>
        <taxon>Pezizomycotina</taxon>
        <taxon>Eurotiomycetes</taxon>
        <taxon>Eurotiomycetidae</taxon>
        <taxon>Onygenales</taxon>
        <taxon>Ajellomycetaceae</taxon>
        <taxon>Histoplasma</taxon>
    </lineage>
</organism>
<proteinExistence type="inferred from homology"/>
<evidence type="ECO:0000256" key="2">
    <source>
        <dbReference type="PROSITE-ProRule" id="PRU10139"/>
    </source>
</evidence>
<comment type="similarity">
    <text evidence="1">Belongs to the carbon-nitrogen hydrolase superfamily. Nitrilase family.</text>
</comment>
<dbReference type="InterPro" id="IPR044149">
    <property type="entry name" value="Nitrilases_CHs"/>
</dbReference>
<dbReference type="InterPro" id="IPR003010">
    <property type="entry name" value="C-N_Hydrolase"/>
</dbReference>
<keyword evidence="5" id="KW-0378">Hydrolase</keyword>
<feature type="active site" description="Proton acceptor" evidence="2">
    <location>
        <position position="44"/>
    </location>
</feature>
<evidence type="ECO:0000313" key="5">
    <source>
        <dbReference type="EMBL" id="QSS63255.1"/>
    </source>
</evidence>
<evidence type="ECO:0000256" key="1">
    <source>
        <dbReference type="ARBA" id="ARBA00008129"/>
    </source>
</evidence>
<dbReference type="Proteomes" id="UP000663671">
    <property type="component" value="Chromosome 1"/>
</dbReference>
<dbReference type="GO" id="GO:0000257">
    <property type="term" value="F:nitrilase activity"/>
    <property type="evidence" value="ECO:0007669"/>
    <property type="project" value="UniProtKB-ARBA"/>
</dbReference>